<gene>
    <name evidence="1" type="ORF">K488DRAFT_48547</name>
</gene>
<reference evidence="1" key="2">
    <citation type="journal article" date="2022" name="New Phytol.">
        <title>Evolutionary transition to the ectomycorrhizal habit in the genomes of a hyperdiverse lineage of mushroom-forming fungi.</title>
        <authorList>
            <person name="Looney B."/>
            <person name="Miyauchi S."/>
            <person name="Morin E."/>
            <person name="Drula E."/>
            <person name="Courty P.E."/>
            <person name="Kohler A."/>
            <person name="Kuo A."/>
            <person name="LaButti K."/>
            <person name="Pangilinan J."/>
            <person name="Lipzen A."/>
            <person name="Riley R."/>
            <person name="Andreopoulos W."/>
            <person name="He G."/>
            <person name="Johnson J."/>
            <person name="Nolan M."/>
            <person name="Tritt A."/>
            <person name="Barry K.W."/>
            <person name="Grigoriev I.V."/>
            <person name="Nagy L.G."/>
            <person name="Hibbett D."/>
            <person name="Henrissat B."/>
            <person name="Matheny P.B."/>
            <person name="Labbe J."/>
            <person name="Martin F.M."/>
        </authorList>
    </citation>
    <scope>NUCLEOTIDE SEQUENCE</scope>
    <source>
        <strain evidence="1">EC-137</strain>
    </source>
</reference>
<keyword evidence="2" id="KW-1185">Reference proteome</keyword>
<comment type="caution">
    <text evidence="1">The sequence shown here is derived from an EMBL/GenBank/DDBJ whole genome shotgun (WGS) entry which is preliminary data.</text>
</comment>
<evidence type="ECO:0000313" key="2">
    <source>
        <dbReference type="Proteomes" id="UP000814128"/>
    </source>
</evidence>
<sequence>MSSFKNQRVIIASLFLPNTAVIGDSGLATPELQPVPPSPHVPTVPTPARPTHSRKPSGPLNSIVDDLADRSRAVTPLDTSVNESLNPLFTRLSDALSPAPSKPISRRPSISGNASSDHSFALPSHIPHRIQRKSTRSVRRQPSDSPVGRQWHIDHNPHCNGGLHNAVMSIDSRLRHKLWVGTLGGHTDSFKEPLRRSIDRRMAEHDSLPVWIPDDEFTKYYDEFCHQVLWPALHYVVPDAPKTKYFYESSSYKQYVAVNQRFADAIVDSYREGDIIWVNDYHLMLLPRLLRERLPGVAIGFFMHVAFPSSEIFRCLAVREQLLRGLLGADLVGFQTANYARHFRQTVARILSYETVPKGIQTEETFVDVAVFPMGIDVKTLTEKKREPEVQHWVEVLRERYGDARLLVGRDKLDEVQGVRHKLLAFEAFLDAHPDFVGKAVLIQVALHTTEENELHSAVSDIVARINARYSTLTYQPVIFLHTEDLSFAQYLGLLTIADAFLVTSMREGMALRTHEFVECQERRRRPLILSEFTGTYSYSGFRSCIAVNPWDTRNTANAIYQALTMSDDEASRRWEDLHNHVITQTAQAFATSFLTRVLRTHLERAQSGADVAALDPNVLVPRYRYSSRRLILLDLEETLWDHDAIAARGAELCVPENALQVVKRLSEDSRNEVWLLSGFERKVLDSISAIAPQVGLVAENGCFVKTVPKKNAPAQWITMVSNVNLTWKQSCLEILSYFSERTPGSWVEEREASIVWRFWTSAQEKDRLWARRQAAEAQNHIFDSLGERFSLRIIPGETSFLVLPNFISRSTAVGAILHPLGPAQSPLAGRAVWVAPEALEAEPGVSESDFVLAVGKDEKLLRRLGELGEAETVSTGDQGRGTGAKWRVSREGVRAILEKLAEEGAYQ</sequence>
<organism evidence="1 2">
    <name type="scientific">Vararia minispora EC-137</name>
    <dbReference type="NCBI Taxonomy" id="1314806"/>
    <lineage>
        <taxon>Eukaryota</taxon>
        <taxon>Fungi</taxon>
        <taxon>Dikarya</taxon>
        <taxon>Basidiomycota</taxon>
        <taxon>Agaricomycotina</taxon>
        <taxon>Agaricomycetes</taxon>
        <taxon>Russulales</taxon>
        <taxon>Lachnocladiaceae</taxon>
        <taxon>Vararia</taxon>
    </lineage>
</organism>
<proteinExistence type="predicted"/>
<accession>A0ACB8QMZ3</accession>
<protein>
    <submittedName>
        <fullName evidence="1">Alpha-trehalose-phosphate synthase</fullName>
    </submittedName>
</protein>
<dbReference type="Proteomes" id="UP000814128">
    <property type="component" value="Unassembled WGS sequence"/>
</dbReference>
<reference evidence="1" key="1">
    <citation type="submission" date="2021-02" db="EMBL/GenBank/DDBJ databases">
        <authorList>
            <consortium name="DOE Joint Genome Institute"/>
            <person name="Ahrendt S."/>
            <person name="Looney B.P."/>
            <person name="Miyauchi S."/>
            <person name="Morin E."/>
            <person name="Drula E."/>
            <person name="Courty P.E."/>
            <person name="Chicoki N."/>
            <person name="Fauchery L."/>
            <person name="Kohler A."/>
            <person name="Kuo A."/>
            <person name="Labutti K."/>
            <person name="Pangilinan J."/>
            <person name="Lipzen A."/>
            <person name="Riley R."/>
            <person name="Andreopoulos W."/>
            <person name="He G."/>
            <person name="Johnson J."/>
            <person name="Barry K.W."/>
            <person name="Grigoriev I.V."/>
            <person name="Nagy L."/>
            <person name="Hibbett D."/>
            <person name="Henrissat B."/>
            <person name="Matheny P.B."/>
            <person name="Labbe J."/>
            <person name="Martin F."/>
        </authorList>
    </citation>
    <scope>NUCLEOTIDE SEQUENCE</scope>
    <source>
        <strain evidence="1">EC-137</strain>
    </source>
</reference>
<name>A0ACB8QMZ3_9AGAM</name>
<dbReference type="EMBL" id="MU273529">
    <property type="protein sequence ID" value="KAI0033040.1"/>
    <property type="molecule type" value="Genomic_DNA"/>
</dbReference>
<evidence type="ECO:0000313" key="1">
    <source>
        <dbReference type="EMBL" id="KAI0033040.1"/>
    </source>
</evidence>